<dbReference type="PANTHER" id="PTHR23108">
    <property type="entry name" value="METHYLTRANSFERASE-RELATED"/>
    <property type="match status" value="1"/>
</dbReference>
<dbReference type="Ensembl" id="ENSAPET00000003677.1">
    <property type="protein sequence ID" value="ENSAPEP00000003594.1"/>
    <property type="gene ID" value="ENSAPEG00000002598.1"/>
</dbReference>
<name>A0A3P8RWH3_AMPPE</name>
<dbReference type="SUPFAM" id="SSF53335">
    <property type="entry name" value="S-adenosyl-L-methionine-dependent methyltransferases"/>
    <property type="match status" value="1"/>
</dbReference>
<dbReference type="GeneTree" id="ENSGT00510000048539"/>
<dbReference type="GO" id="GO:0005634">
    <property type="term" value="C:nucleus"/>
    <property type="evidence" value="ECO:0007669"/>
    <property type="project" value="TreeGrafter"/>
</dbReference>
<dbReference type="GO" id="GO:0060218">
    <property type="term" value="P:hematopoietic stem cell differentiation"/>
    <property type="evidence" value="ECO:0007669"/>
    <property type="project" value="Ensembl"/>
</dbReference>
<accession>A0A3P8RWH3</accession>
<dbReference type="InterPro" id="IPR029063">
    <property type="entry name" value="SAM-dependent_MTases_sf"/>
</dbReference>
<dbReference type="InterPro" id="IPR038899">
    <property type="entry name" value="METTL22"/>
</dbReference>
<evidence type="ECO:0000256" key="2">
    <source>
        <dbReference type="ARBA" id="ARBA00022691"/>
    </source>
</evidence>
<reference evidence="4" key="2">
    <citation type="submission" date="2025-08" db="UniProtKB">
        <authorList>
            <consortium name="Ensembl"/>
        </authorList>
    </citation>
    <scope>IDENTIFICATION</scope>
</reference>
<dbReference type="InterPro" id="IPR019410">
    <property type="entry name" value="Methyltransf_16"/>
</dbReference>
<dbReference type="Gene3D" id="3.40.50.150">
    <property type="entry name" value="Vaccinia Virus protein VP39"/>
    <property type="match status" value="1"/>
</dbReference>
<keyword evidence="1" id="KW-0489">Methyltransferase</keyword>
<reference evidence="4 5" key="1">
    <citation type="submission" date="2018-03" db="EMBL/GenBank/DDBJ databases">
        <title>Finding Nemo's genes: A chromosome-scale reference assembly of the genome of the orange clownfish Amphiprion percula.</title>
        <authorList>
            <person name="Lehmann R."/>
        </authorList>
    </citation>
    <scope>NUCLEOTIDE SEQUENCE</scope>
</reference>
<sequence length="401" mass="45515">MDQITFHYDTVLSEVHMLLPSAQHLMTRLNGVGQPVFMSKFKILGEKHNNDQGKGMVKEEKYKNPGGSSGNSKTGTHGENAIEGGEENVPFLDEDGDFDIMHRPRKNPLEASDRDLVCPVILKQSSPVLEQEEENTDDEEGHCFKDVIRIEHTMATPLEDVGKQVWRGAFFLADFILSEPALFSGATVLELGAGTGLTSIIMATIAKKVYCTDVGEDLLGMCTRNVTLNKCKMEPAGGEVKVRKLDWLQHGLCTDADMEFSWTEEEVADLHNSTSFIIAADICYDDDLTDGLFRTLYQLCSNFNHTCTIFLSIEKRMNFTLRHMDISCEAYHHFRHCLSQLKHLVDGRCRYKVEQLPSNFAQFLLYERVEQLELWKERGREMENKPLPLVRADLVFRPDSI</sequence>
<dbReference type="STRING" id="161767.ENSAPEP00000003594"/>
<keyword evidence="2" id="KW-0949">S-adenosyl-L-methionine</keyword>
<evidence type="ECO:0000313" key="5">
    <source>
        <dbReference type="Proteomes" id="UP000265080"/>
    </source>
</evidence>
<feature type="compositionally biased region" description="Basic and acidic residues" evidence="3">
    <location>
        <begin position="48"/>
        <end position="63"/>
    </location>
</feature>
<keyword evidence="5" id="KW-1185">Reference proteome</keyword>
<reference evidence="4" key="3">
    <citation type="submission" date="2025-09" db="UniProtKB">
        <authorList>
            <consortium name="Ensembl"/>
        </authorList>
    </citation>
    <scope>IDENTIFICATION</scope>
</reference>
<dbReference type="Proteomes" id="UP000265080">
    <property type="component" value="Chromosome 14"/>
</dbReference>
<organism evidence="4 5">
    <name type="scientific">Amphiprion percula</name>
    <name type="common">Orange clownfish</name>
    <name type="synonym">Lutjanus percula</name>
    <dbReference type="NCBI Taxonomy" id="161767"/>
    <lineage>
        <taxon>Eukaryota</taxon>
        <taxon>Metazoa</taxon>
        <taxon>Chordata</taxon>
        <taxon>Craniata</taxon>
        <taxon>Vertebrata</taxon>
        <taxon>Euteleostomi</taxon>
        <taxon>Actinopterygii</taxon>
        <taxon>Neopterygii</taxon>
        <taxon>Teleostei</taxon>
        <taxon>Neoteleostei</taxon>
        <taxon>Acanthomorphata</taxon>
        <taxon>Ovalentaria</taxon>
        <taxon>Pomacentridae</taxon>
        <taxon>Amphiprion</taxon>
    </lineage>
</organism>
<keyword evidence="1" id="KW-0808">Transferase</keyword>
<dbReference type="AlphaFoldDB" id="A0A3P8RWH3"/>
<dbReference type="Pfam" id="PF10294">
    <property type="entry name" value="Methyltransf_16"/>
    <property type="match status" value="1"/>
</dbReference>
<proteinExistence type="predicted"/>
<evidence type="ECO:0000313" key="4">
    <source>
        <dbReference type="Ensembl" id="ENSAPEP00000003594.1"/>
    </source>
</evidence>
<evidence type="ECO:0000256" key="1">
    <source>
        <dbReference type="ARBA" id="ARBA00022603"/>
    </source>
</evidence>
<dbReference type="GO" id="GO:0008276">
    <property type="term" value="F:protein methyltransferase activity"/>
    <property type="evidence" value="ECO:0007669"/>
    <property type="project" value="InterPro"/>
</dbReference>
<dbReference type="PANTHER" id="PTHR23108:SF0">
    <property type="entry name" value="METHYLTRANSFERASE-LIKE PROTEIN 22"/>
    <property type="match status" value="1"/>
</dbReference>
<dbReference type="CDD" id="cd02440">
    <property type="entry name" value="AdoMet_MTases"/>
    <property type="match status" value="1"/>
</dbReference>
<protein>
    <submittedName>
        <fullName evidence="4">Methyltransferase 22, Kin17 lysine</fullName>
    </submittedName>
</protein>
<evidence type="ECO:0000256" key="3">
    <source>
        <dbReference type="SAM" id="MobiDB-lite"/>
    </source>
</evidence>
<feature type="region of interest" description="Disordered" evidence="3">
    <location>
        <begin position="48"/>
        <end position="89"/>
    </location>
</feature>
<dbReference type="GO" id="GO:0032259">
    <property type="term" value="P:methylation"/>
    <property type="evidence" value="ECO:0007669"/>
    <property type="project" value="UniProtKB-KW"/>
</dbReference>